<name>A0A0R3PVC8_ANGCS</name>
<proteinExistence type="predicted"/>
<accession>A0A0R3PVC8</accession>
<sequence>MQARMIGHDVTGLTELRKRHPFNAVYGIGGKLFPGTYDSGGVFDVGIFVNTSLVTYIDLSEEITTRI</sequence>
<evidence type="ECO:0000313" key="3">
    <source>
        <dbReference type="WBParaSite" id="ACOC_0000997101-mRNA-1"/>
    </source>
</evidence>
<gene>
    <name evidence="1" type="ORF">ACOC_LOCUS9972</name>
</gene>
<dbReference type="EMBL" id="UYYA01004385">
    <property type="protein sequence ID" value="VDM61557.1"/>
    <property type="molecule type" value="Genomic_DNA"/>
</dbReference>
<organism evidence="3">
    <name type="scientific">Angiostrongylus costaricensis</name>
    <name type="common">Nematode worm</name>
    <dbReference type="NCBI Taxonomy" id="334426"/>
    <lineage>
        <taxon>Eukaryota</taxon>
        <taxon>Metazoa</taxon>
        <taxon>Ecdysozoa</taxon>
        <taxon>Nematoda</taxon>
        <taxon>Chromadorea</taxon>
        <taxon>Rhabditida</taxon>
        <taxon>Rhabditina</taxon>
        <taxon>Rhabditomorpha</taxon>
        <taxon>Strongyloidea</taxon>
        <taxon>Metastrongylidae</taxon>
        <taxon>Angiostrongylus</taxon>
    </lineage>
</organism>
<evidence type="ECO:0000313" key="1">
    <source>
        <dbReference type="EMBL" id="VDM61557.1"/>
    </source>
</evidence>
<dbReference type="Proteomes" id="UP000267027">
    <property type="component" value="Unassembled WGS sequence"/>
</dbReference>
<dbReference type="AlphaFoldDB" id="A0A0R3PVC8"/>
<dbReference type="WBParaSite" id="ACOC_0000997101-mRNA-1">
    <property type="protein sequence ID" value="ACOC_0000997101-mRNA-1"/>
    <property type="gene ID" value="ACOC_0000997101"/>
</dbReference>
<evidence type="ECO:0000313" key="2">
    <source>
        <dbReference type="Proteomes" id="UP000267027"/>
    </source>
</evidence>
<keyword evidence="2" id="KW-1185">Reference proteome</keyword>
<protein>
    <submittedName>
        <fullName evidence="3">FIST_C domain-containing protein</fullName>
    </submittedName>
</protein>
<reference evidence="1 2" key="2">
    <citation type="submission" date="2018-11" db="EMBL/GenBank/DDBJ databases">
        <authorList>
            <consortium name="Pathogen Informatics"/>
        </authorList>
    </citation>
    <scope>NUCLEOTIDE SEQUENCE [LARGE SCALE GENOMIC DNA]</scope>
    <source>
        <strain evidence="1 2">Costa Rica</strain>
    </source>
</reference>
<reference evidence="3" key="1">
    <citation type="submission" date="2017-02" db="UniProtKB">
        <authorList>
            <consortium name="WormBaseParasite"/>
        </authorList>
    </citation>
    <scope>IDENTIFICATION</scope>
</reference>